<protein>
    <submittedName>
        <fullName evidence="1">Uncharacterized protein</fullName>
    </submittedName>
</protein>
<name>A0A292PK36_9PEZI</name>
<evidence type="ECO:0000313" key="1">
    <source>
        <dbReference type="EMBL" id="CUS07484.1"/>
    </source>
</evidence>
<gene>
    <name evidence="1" type="ORF">GSTUAT00008432001</name>
</gene>
<organism evidence="1 2">
    <name type="scientific">Tuber aestivum</name>
    <name type="common">summer truffle</name>
    <dbReference type="NCBI Taxonomy" id="59557"/>
    <lineage>
        <taxon>Eukaryota</taxon>
        <taxon>Fungi</taxon>
        <taxon>Dikarya</taxon>
        <taxon>Ascomycota</taxon>
        <taxon>Pezizomycotina</taxon>
        <taxon>Pezizomycetes</taxon>
        <taxon>Pezizales</taxon>
        <taxon>Tuberaceae</taxon>
        <taxon>Tuber</taxon>
    </lineage>
</organism>
<proteinExistence type="predicted"/>
<dbReference type="Proteomes" id="UP001412239">
    <property type="component" value="Unassembled WGS sequence"/>
</dbReference>
<accession>A0A292PK36</accession>
<reference evidence="1" key="1">
    <citation type="submission" date="2015-10" db="EMBL/GenBank/DDBJ databases">
        <authorList>
            <person name="Regsiter A."/>
            <person name="william w."/>
        </authorList>
    </citation>
    <scope>NUCLEOTIDE SEQUENCE</scope>
    <source>
        <strain evidence="1">Montdore</strain>
    </source>
</reference>
<dbReference type="AlphaFoldDB" id="A0A292PK36"/>
<evidence type="ECO:0000313" key="2">
    <source>
        <dbReference type="Proteomes" id="UP001412239"/>
    </source>
</evidence>
<sequence length="129" mass="14728">MKWGRPEERDILACGDNDVDDELTYKMDENWGVRIRRVPIPGNDTYYQICCFSKKFLVVTQHRTGYTHGEVKGKRFVLLLAELIRHLKKVQSIHAFRRLLVPAVVSPSGLVCRMPALAFESDPATRGLA</sequence>
<dbReference type="EMBL" id="LN891205">
    <property type="protein sequence ID" value="CUS07484.1"/>
    <property type="molecule type" value="Genomic_DNA"/>
</dbReference>
<keyword evidence="2" id="KW-1185">Reference proteome</keyword>